<evidence type="ECO:0000313" key="1">
    <source>
        <dbReference type="EMBL" id="TFF35967.1"/>
    </source>
</evidence>
<dbReference type="Proteomes" id="UP000297540">
    <property type="component" value="Unassembled WGS sequence"/>
</dbReference>
<name>A0A4Y8SBL2_9SPHI</name>
<keyword evidence="2" id="KW-1185">Reference proteome</keyword>
<protein>
    <submittedName>
        <fullName evidence="1">Uncharacterized protein</fullName>
    </submittedName>
</protein>
<reference evidence="1 2" key="1">
    <citation type="journal article" date="2017" name="Int. J. Syst. Evol. Microbiol.">
        <title>Mucilaginibacterpsychrotolerans sp. nov., isolated from peatlands.</title>
        <authorList>
            <person name="Deng Y."/>
            <person name="Shen L."/>
            <person name="Xu B."/>
            <person name="Liu Y."/>
            <person name="Gu Z."/>
            <person name="Liu H."/>
            <person name="Zhou Y."/>
        </authorList>
    </citation>
    <scope>NUCLEOTIDE SEQUENCE [LARGE SCALE GENOMIC DNA]</scope>
    <source>
        <strain evidence="1 2">NH7-4</strain>
    </source>
</reference>
<gene>
    <name evidence="1" type="ORF">E2R66_17265</name>
</gene>
<dbReference type="EMBL" id="SOZE01000018">
    <property type="protein sequence ID" value="TFF35967.1"/>
    <property type="molecule type" value="Genomic_DNA"/>
</dbReference>
<dbReference type="AlphaFoldDB" id="A0A4Y8SBL2"/>
<comment type="caution">
    <text evidence="1">The sequence shown here is derived from an EMBL/GenBank/DDBJ whole genome shotgun (WGS) entry which is preliminary data.</text>
</comment>
<dbReference type="RefSeq" id="WP_133232762.1">
    <property type="nucleotide sequence ID" value="NZ_SOZE01000018.1"/>
</dbReference>
<sequence length="147" mass="16366">MITEIEQQTSDIDWFFTDGENIAFVASGGGKLPSSVSSSKHDTELLADYFWNDEIRSEFIINPSLKEIVGKADDLYLSDFVTMACKGLFAFDRTVLNHFADLNYHLVAVPTIPLKLSDLPSAIAAIVIKTKIKGTVDRDFNLNQFEA</sequence>
<proteinExistence type="predicted"/>
<organism evidence="1 2">
    <name type="scientific">Mucilaginibacter psychrotolerans</name>
    <dbReference type="NCBI Taxonomy" id="1524096"/>
    <lineage>
        <taxon>Bacteria</taxon>
        <taxon>Pseudomonadati</taxon>
        <taxon>Bacteroidota</taxon>
        <taxon>Sphingobacteriia</taxon>
        <taxon>Sphingobacteriales</taxon>
        <taxon>Sphingobacteriaceae</taxon>
        <taxon>Mucilaginibacter</taxon>
    </lineage>
</organism>
<evidence type="ECO:0000313" key="2">
    <source>
        <dbReference type="Proteomes" id="UP000297540"/>
    </source>
</evidence>
<dbReference type="OrthoDB" id="666171at2"/>
<accession>A0A4Y8SBL2</accession>